<keyword evidence="13" id="KW-0732">Signal</keyword>
<gene>
    <name evidence="14" type="ORF">GCM10011396_15280</name>
</gene>
<feature type="chain" id="PRO_5037161243" description="Lipase helper protein" evidence="13">
    <location>
        <begin position="25"/>
        <end position="309"/>
    </location>
</feature>
<evidence type="ECO:0000313" key="14">
    <source>
        <dbReference type="EMBL" id="GGC69214.1"/>
    </source>
</evidence>
<comment type="caution">
    <text evidence="14">The sequence shown here is derived from an EMBL/GenBank/DDBJ whole genome shotgun (WGS) entry which is preliminary data.</text>
</comment>
<evidence type="ECO:0000256" key="7">
    <source>
        <dbReference type="ARBA" id="ARBA00022989"/>
    </source>
</evidence>
<reference evidence="14" key="1">
    <citation type="journal article" date="2014" name="Int. J. Syst. Evol. Microbiol.">
        <title>Complete genome sequence of Corynebacterium casei LMG S-19264T (=DSM 44701T), isolated from a smear-ripened cheese.</title>
        <authorList>
            <consortium name="US DOE Joint Genome Institute (JGI-PGF)"/>
            <person name="Walter F."/>
            <person name="Albersmeier A."/>
            <person name="Kalinowski J."/>
            <person name="Ruckert C."/>
        </authorList>
    </citation>
    <scope>NUCLEOTIDE SEQUENCE</scope>
    <source>
        <strain evidence="14">CGMCC 1.10998</strain>
    </source>
</reference>
<evidence type="ECO:0000256" key="6">
    <source>
        <dbReference type="ARBA" id="ARBA00022963"/>
    </source>
</evidence>
<dbReference type="GO" id="GO:0006457">
    <property type="term" value="P:protein folding"/>
    <property type="evidence" value="ECO:0007669"/>
    <property type="project" value="InterPro"/>
</dbReference>
<feature type="signal peptide" evidence="13">
    <location>
        <begin position="1"/>
        <end position="24"/>
    </location>
</feature>
<dbReference type="GO" id="GO:0051082">
    <property type="term" value="F:unfolded protein binding"/>
    <property type="evidence" value="ECO:0007669"/>
    <property type="project" value="InterPro"/>
</dbReference>
<evidence type="ECO:0000256" key="10">
    <source>
        <dbReference type="ARBA" id="ARBA00023186"/>
    </source>
</evidence>
<keyword evidence="6" id="KW-0442">Lipid degradation</keyword>
<evidence type="ECO:0000256" key="8">
    <source>
        <dbReference type="ARBA" id="ARBA00023098"/>
    </source>
</evidence>
<dbReference type="GO" id="GO:0005886">
    <property type="term" value="C:plasma membrane"/>
    <property type="evidence" value="ECO:0007669"/>
    <property type="project" value="UniProtKB-SubCell"/>
</dbReference>
<keyword evidence="15" id="KW-1185">Reference proteome</keyword>
<dbReference type="Pfam" id="PF03280">
    <property type="entry name" value="Lipase_chap"/>
    <property type="match status" value="1"/>
</dbReference>
<reference evidence="14" key="2">
    <citation type="submission" date="2020-09" db="EMBL/GenBank/DDBJ databases">
        <authorList>
            <person name="Sun Q."/>
            <person name="Zhou Y."/>
        </authorList>
    </citation>
    <scope>NUCLEOTIDE SEQUENCE</scope>
    <source>
        <strain evidence="14">CGMCC 1.10998</strain>
    </source>
</reference>
<evidence type="ECO:0000256" key="5">
    <source>
        <dbReference type="ARBA" id="ARBA00022692"/>
    </source>
</evidence>
<dbReference type="InterPro" id="IPR004961">
    <property type="entry name" value="Lipase_chaperone"/>
</dbReference>
<dbReference type="Proteomes" id="UP000637423">
    <property type="component" value="Unassembled WGS sequence"/>
</dbReference>
<comment type="similarity">
    <text evidence="2">Belongs to the lipase chaperone family.</text>
</comment>
<name>A0A916UD02_9BURK</name>
<evidence type="ECO:0000256" key="9">
    <source>
        <dbReference type="ARBA" id="ARBA00023136"/>
    </source>
</evidence>
<keyword evidence="3" id="KW-1003">Cell membrane</keyword>
<dbReference type="SUPFAM" id="SSF158855">
    <property type="entry name" value="Lipase chaperone-like"/>
    <property type="match status" value="1"/>
</dbReference>
<evidence type="ECO:0000256" key="13">
    <source>
        <dbReference type="SAM" id="SignalP"/>
    </source>
</evidence>
<keyword evidence="9" id="KW-0472">Membrane</keyword>
<evidence type="ECO:0000256" key="2">
    <source>
        <dbReference type="ARBA" id="ARBA00010358"/>
    </source>
</evidence>
<evidence type="ECO:0000256" key="1">
    <source>
        <dbReference type="ARBA" id="ARBA00004383"/>
    </source>
</evidence>
<proteinExistence type="inferred from homology"/>
<dbReference type="AlphaFoldDB" id="A0A916UD02"/>
<dbReference type="NCBIfam" id="NF002334">
    <property type="entry name" value="PRK01294.1-2"/>
    <property type="match status" value="1"/>
</dbReference>
<keyword evidence="7" id="KW-1133">Transmembrane helix</keyword>
<sequence>MMIKKSVLLLAVAALSAAFFFITAGMQKAETPVPVKDTEKNLFPFVRSLQGTATDGKLEANANGDLIASAELRRMFDYYLSALGEKSLEAIRAEIEKELDRKLQPGAAASAKDLLGRYLAYKRELADVEKNSQLAGNSAASIRGRYAAMQIARGHFFSSAESQAMFGFDDAYDKDAVARLEISQDNNLSDAQKKAKLAALDAAMPPALREEKEAPFIVVKLEEKANVLRAQGGSEDDVYRMRAATVSPEAAARLAEVDREDAEWKNRISAYQAARRQILGSGGDNSLAIQQLRDRQFTASEQKRLAAYE</sequence>
<dbReference type="GO" id="GO:0016042">
    <property type="term" value="P:lipid catabolic process"/>
    <property type="evidence" value="ECO:0007669"/>
    <property type="project" value="UniProtKB-KW"/>
</dbReference>
<comment type="subcellular location">
    <subcellularLocation>
        <location evidence="1">Cell inner membrane</location>
        <topology evidence="1">Single-pass membrane protein</topology>
        <orientation evidence="1">Periplasmic side</orientation>
    </subcellularLocation>
</comment>
<keyword evidence="10" id="KW-0143">Chaperone</keyword>
<keyword evidence="8" id="KW-0443">Lipid metabolism</keyword>
<keyword evidence="5" id="KW-0812">Transmembrane</keyword>
<evidence type="ECO:0000256" key="12">
    <source>
        <dbReference type="ARBA" id="ARBA00031542"/>
    </source>
</evidence>
<organism evidence="14 15">
    <name type="scientific">Undibacterium terreum</name>
    <dbReference type="NCBI Taxonomy" id="1224302"/>
    <lineage>
        <taxon>Bacteria</taxon>
        <taxon>Pseudomonadati</taxon>
        <taxon>Pseudomonadota</taxon>
        <taxon>Betaproteobacteria</taxon>
        <taxon>Burkholderiales</taxon>
        <taxon>Oxalobacteraceae</taxon>
        <taxon>Undibacterium</taxon>
    </lineage>
</organism>
<evidence type="ECO:0000313" key="15">
    <source>
        <dbReference type="Proteomes" id="UP000637423"/>
    </source>
</evidence>
<evidence type="ECO:0000256" key="11">
    <source>
        <dbReference type="ARBA" id="ARBA00030948"/>
    </source>
</evidence>
<protein>
    <recommendedName>
        <fullName evidence="11">Lipase helper protein</fullName>
    </recommendedName>
    <alternativeName>
        <fullName evidence="12">Lipase modulator</fullName>
    </alternativeName>
</protein>
<dbReference type="EMBL" id="BMED01000001">
    <property type="protein sequence ID" value="GGC69214.1"/>
    <property type="molecule type" value="Genomic_DNA"/>
</dbReference>
<keyword evidence="4" id="KW-0997">Cell inner membrane</keyword>
<evidence type="ECO:0000256" key="3">
    <source>
        <dbReference type="ARBA" id="ARBA00022475"/>
    </source>
</evidence>
<evidence type="ECO:0000256" key="4">
    <source>
        <dbReference type="ARBA" id="ARBA00022519"/>
    </source>
</evidence>
<accession>A0A916UD02</accession>